<dbReference type="EMBL" id="JAYGHT010000143">
    <property type="protein sequence ID" value="MEA5521986.1"/>
    <property type="molecule type" value="Genomic_DNA"/>
</dbReference>
<evidence type="ECO:0000256" key="1">
    <source>
        <dbReference type="SAM" id="Phobius"/>
    </source>
</evidence>
<keyword evidence="2" id="KW-0378">Hydrolase</keyword>
<sequence>MVNYQEIEPKIPALIEQKKQVKQFEKSLKDIYFISGLGADRRVFKRLKVEGYQPVYVNWLEPKKGESIEDYAQRLTSQIKSDHPILVGLSFGGIVAVEIAKQIKVEKVILVSSTKTQSEIPPYFKVFRGFPIHRIFPFKSLFWALYWILFWFFSIETVEERRLLRAILRDTDAGFMKWAIHKVVTWKNKTIPDNLYQIHGLNDRIFPKRFIDANCWKEGGHFMILNKAVEISKLLEEIINRKPIIPNN</sequence>
<comment type="caution">
    <text evidence="2">The sequence shown here is derived from an EMBL/GenBank/DDBJ whole genome shotgun (WGS) entry which is preliminary data.</text>
</comment>
<protein>
    <submittedName>
        <fullName evidence="2">Alpha/beta hydrolase</fullName>
    </submittedName>
</protein>
<dbReference type="RefSeq" id="WP_323224430.1">
    <property type="nucleotide sequence ID" value="NZ_JAYGHT010000143.1"/>
</dbReference>
<gene>
    <name evidence="2" type="ORF">VB854_23885</name>
</gene>
<organism evidence="2 3">
    <name type="scientific">Limnoraphis robusta CCNP1315</name>
    <dbReference type="NCBI Taxonomy" id="3110306"/>
    <lineage>
        <taxon>Bacteria</taxon>
        <taxon>Bacillati</taxon>
        <taxon>Cyanobacteriota</taxon>
        <taxon>Cyanophyceae</taxon>
        <taxon>Oscillatoriophycideae</taxon>
        <taxon>Oscillatoriales</taxon>
        <taxon>Sirenicapillariaceae</taxon>
        <taxon>Limnoraphis</taxon>
    </lineage>
</organism>
<dbReference type="GO" id="GO:0016787">
    <property type="term" value="F:hydrolase activity"/>
    <property type="evidence" value="ECO:0007669"/>
    <property type="project" value="UniProtKB-KW"/>
</dbReference>
<keyword evidence="1" id="KW-1133">Transmembrane helix</keyword>
<evidence type="ECO:0000313" key="3">
    <source>
        <dbReference type="Proteomes" id="UP001301728"/>
    </source>
</evidence>
<keyword evidence="3" id="KW-1185">Reference proteome</keyword>
<evidence type="ECO:0000313" key="2">
    <source>
        <dbReference type="EMBL" id="MEA5521986.1"/>
    </source>
</evidence>
<dbReference type="InterPro" id="IPR029058">
    <property type="entry name" value="AB_hydrolase_fold"/>
</dbReference>
<name>A0ABU5U474_9CYAN</name>
<keyword evidence="1" id="KW-0472">Membrane</keyword>
<dbReference type="SUPFAM" id="SSF53474">
    <property type="entry name" value="alpha/beta-Hydrolases"/>
    <property type="match status" value="1"/>
</dbReference>
<feature type="transmembrane region" description="Helical" evidence="1">
    <location>
        <begin position="135"/>
        <end position="153"/>
    </location>
</feature>
<keyword evidence="1" id="KW-0812">Transmembrane</keyword>
<reference evidence="2 3" key="1">
    <citation type="submission" date="2023-12" db="EMBL/GenBank/DDBJ databases">
        <title>Baltic Sea Cyanobacteria.</title>
        <authorList>
            <person name="Delbaje E."/>
            <person name="Fewer D.P."/>
            <person name="Shishido T.K."/>
        </authorList>
    </citation>
    <scope>NUCLEOTIDE SEQUENCE [LARGE SCALE GENOMIC DNA]</scope>
    <source>
        <strain evidence="2 3">CCNP 1315</strain>
    </source>
</reference>
<proteinExistence type="predicted"/>
<dbReference type="Proteomes" id="UP001301728">
    <property type="component" value="Unassembled WGS sequence"/>
</dbReference>
<dbReference type="Gene3D" id="3.40.50.1820">
    <property type="entry name" value="alpha/beta hydrolase"/>
    <property type="match status" value="1"/>
</dbReference>
<accession>A0ABU5U474</accession>